<dbReference type="GO" id="GO:0046983">
    <property type="term" value="F:protein dimerization activity"/>
    <property type="evidence" value="ECO:0007669"/>
    <property type="project" value="InterPro"/>
</dbReference>
<gene>
    <name evidence="4" type="ORF">OXX778_LOCUS19601</name>
</gene>
<dbReference type="PANTHER" id="PTHR45749">
    <property type="match status" value="1"/>
</dbReference>
<dbReference type="SUPFAM" id="SSF53098">
    <property type="entry name" value="Ribonuclease H-like"/>
    <property type="match status" value="2"/>
</dbReference>
<dbReference type="OrthoDB" id="6611240at2759"/>
<evidence type="ECO:0000313" key="4">
    <source>
        <dbReference type="EMBL" id="CAF1068143.1"/>
    </source>
</evidence>
<feature type="domain" description="HAT C-terminal dimerisation" evidence="3">
    <location>
        <begin position="291"/>
        <end position="341"/>
    </location>
</feature>
<reference evidence="4" key="1">
    <citation type="submission" date="2021-02" db="EMBL/GenBank/DDBJ databases">
        <authorList>
            <person name="Nowell W R."/>
        </authorList>
    </citation>
    <scope>NUCLEOTIDE SEQUENCE</scope>
    <source>
        <strain evidence="4">Ploen Becks lab</strain>
    </source>
</reference>
<evidence type="ECO:0000256" key="1">
    <source>
        <dbReference type="SAM" id="MobiDB-lite"/>
    </source>
</evidence>
<evidence type="ECO:0000259" key="3">
    <source>
        <dbReference type="Pfam" id="PF05699"/>
    </source>
</evidence>
<evidence type="ECO:0000313" key="5">
    <source>
        <dbReference type="Proteomes" id="UP000663879"/>
    </source>
</evidence>
<evidence type="ECO:0000256" key="2">
    <source>
        <dbReference type="SAM" id="Phobius"/>
    </source>
</evidence>
<organism evidence="4 5">
    <name type="scientific">Brachionus calyciflorus</name>
    <dbReference type="NCBI Taxonomy" id="104777"/>
    <lineage>
        <taxon>Eukaryota</taxon>
        <taxon>Metazoa</taxon>
        <taxon>Spiralia</taxon>
        <taxon>Gnathifera</taxon>
        <taxon>Rotifera</taxon>
        <taxon>Eurotatoria</taxon>
        <taxon>Monogononta</taxon>
        <taxon>Pseudotrocha</taxon>
        <taxon>Ploima</taxon>
        <taxon>Brachionidae</taxon>
        <taxon>Brachionus</taxon>
    </lineage>
</organism>
<sequence>MVGQCYDGASNMNGEYKGLSNRIKLEAPNALYIHCYAHRLNLAMQDSCNNIKEYVTHLVNETRWASRFNALKAANENYLAIIETLKEIDNIDKNCLVFSLYLSIFSFDFLFFLDVLTYLFGLTNILSQQLQSTDLDYKNIKELADAAINKIKRLDEIEQFDKFWNKNLNLASELGINLPEESRIRKKPKRFVNGDETYQNQILLLKTVLRHQIHQIEPIVTIFSIITSKENIDEDFIKKKLGNFVNLIDEKKLFSELKLWFDFKEQMNFDLDLIKSESRLNKLREFFLKDNVSKAFSEIFTLFRIYLSFPISNANAERSFSVLRRIKNYLRNSMSQERLNDISISIESEEADLLDVDNILEVFVKNILNRLSKIFDMIPRSSARVEATNQSDENETPSSYLQRNELTRRTLSRISDARRVQNTLSCSRMESLNNLNSALTQPCTSSQANDESASVSSQNSTLVQSKNKNSNDEIKVSFQGENKDKILKVMLKYSNSDIFLRKFFKNNGKNFGYTSYLHFTRSIDETTSKKQKIIFDCIFCEAKFKAILGATSNIKAHLERHIDVPGLLNWFNEYNASNSLQNKKKINVMTIKLVKYFIASNSAFAELDSPHFRDLFQLANFETPCSKSFSEKILPEVFNMVNKKIDNKLNKALSICLICDIWTNKQMMDFLGIACNLTNENFEKEVIIVGMIKMHGKHNAENINIAIEDLINRFSFDKSLISDFPDNESEYNNLGHLERIRTVEEESEEFEDQINEVINYIDGKVYENPVLLISRTNQHYVEAIEFNESLQYDFELGTRGEPIYDLCLEIGSDDIPRISCACHKNNI</sequence>
<feature type="region of interest" description="Disordered" evidence="1">
    <location>
        <begin position="441"/>
        <end position="468"/>
    </location>
</feature>
<keyword evidence="5" id="KW-1185">Reference proteome</keyword>
<proteinExistence type="predicted"/>
<dbReference type="EMBL" id="CAJNOC010006027">
    <property type="protein sequence ID" value="CAF1068143.1"/>
    <property type="molecule type" value="Genomic_DNA"/>
</dbReference>
<comment type="caution">
    <text evidence="4">The sequence shown here is derived from an EMBL/GenBank/DDBJ whole genome shotgun (WGS) entry which is preliminary data.</text>
</comment>
<accession>A0A814LQ67</accession>
<feature type="transmembrane region" description="Helical" evidence="2">
    <location>
        <begin position="95"/>
        <end position="120"/>
    </location>
</feature>
<keyword evidence="2" id="KW-0812">Transmembrane</keyword>
<feature type="compositionally biased region" description="Polar residues" evidence="1">
    <location>
        <begin position="387"/>
        <end position="404"/>
    </location>
</feature>
<keyword evidence="2" id="KW-0472">Membrane</keyword>
<keyword evidence="2" id="KW-1133">Transmembrane helix</keyword>
<dbReference type="Proteomes" id="UP000663879">
    <property type="component" value="Unassembled WGS sequence"/>
</dbReference>
<feature type="non-terminal residue" evidence="4">
    <location>
        <position position="827"/>
    </location>
</feature>
<feature type="region of interest" description="Disordered" evidence="1">
    <location>
        <begin position="385"/>
        <end position="405"/>
    </location>
</feature>
<dbReference type="AlphaFoldDB" id="A0A814LQ67"/>
<dbReference type="PANTHER" id="PTHR45749:SF37">
    <property type="entry name" value="OS05G0311600 PROTEIN"/>
    <property type="match status" value="1"/>
</dbReference>
<dbReference type="InterPro" id="IPR008906">
    <property type="entry name" value="HATC_C_dom"/>
</dbReference>
<dbReference type="Pfam" id="PF05699">
    <property type="entry name" value="Dimer_Tnp_hAT"/>
    <property type="match status" value="1"/>
</dbReference>
<feature type="non-terminal residue" evidence="4">
    <location>
        <position position="1"/>
    </location>
</feature>
<name>A0A814LQ67_9BILA</name>
<protein>
    <recommendedName>
        <fullName evidence="3">HAT C-terminal dimerisation domain-containing protein</fullName>
    </recommendedName>
</protein>
<dbReference type="InterPro" id="IPR012337">
    <property type="entry name" value="RNaseH-like_sf"/>
</dbReference>